<name>A0A918NE74_9ACTN</name>
<dbReference type="SMART" id="SM00880">
    <property type="entry name" value="CHAD"/>
    <property type="match status" value="1"/>
</dbReference>
<evidence type="ECO:0000313" key="5">
    <source>
        <dbReference type="Proteomes" id="UP000645555"/>
    </source>
</evidence>
<dbReference type="EMBL" id="BMWD01000010">
    <property type="protein sequence ID" value="GGX63938.1"/>
    <property type="molecule type" value="Genomic_DNA"/>
</dbReference>
<evidence type="ECO:0000259" key="3">
    <source>
        <dbReference type="PROSITE" id="PS51708"/>
    </source>
</evidence>
<reference evidence="4" key="1">
    <citation type="journal article" date="2014" name="Int. J. Syst. Evol. Microbiol.">
        <title>Complete genome sequence of Corynebacterium casei LMG S-19264T (=DSM 44701T), isolated from a smear-ripened cheese.</title>
        <authorList>
            <consortium name="US DOE Joint Genome Institute (JGI-PGF)"/>
            <person name="Walter F."/>
            <person name="Albersmeier A."/>
            <person name="Kalinowski J."/>
            <person name="Ruckert C."/>
        </authorList>
    </citation>
    <scope>NUCLEOTIDE SEQUENCE</scope>
    <source>
        <strain evidence="4">JCM 4956</strain>
    </source>
</reference>
<dbReference type="PROSITE" id="PS51707">
    <property type="entry name" value="CYTH"/>
    <property type="match status" value="1"/>
</dbReference>
<dbReference type="InterPro" id="IPR033469">
    <property type="entry name" value="CYTH-like_dom_sf"/>
</dbReference>
<reference evidence="4" key="2">
    <citation type="submission" date="2020-09" db="EMBL/GenBank/DDBJ databases">
        <authorList>
            <person name="Sun Q."/>
            <person name="Ohkuma M."/>
        </authorList>
    </citation>
    <scope>NUCLEOTIDE SEQUENCE</scope>
    <source>
        <strain evidence="4">JCM 4956</strain>
    </source>
</reference>
<accession>A0A918NE74</accession>
<dbReference type="Gene3D" id="2.40.320.10">
    <property type="entry name" value="Hypothetical Protein Pfu-838710-001"/>
    <property type="match status" value="1"/>
</dbReference>
<protein>
    <submittedName>
        <fullName evidence="4">CHAD domain-containing protein</fullName>
    </submittedName>
</protein>
<gene>
    <name evidence="4" type="ORF">GCM10010515_34580</name>
</gene>
<dbReference type="Pfam" id="PF05235">
    <property type="entry name" value="CHAD"/>
    <property type="match status" value="1"/>
</dbReference>
<feature type="region of interest" description="Disordered" evidence="1">
    <location>
        <begin position="202"/>
        <end position="222"/>
    </location>
</feature>
<dbReference type="CDD" id="cd07374">
    <property type="entry name" value="CYTH-like_Pase"/>
    <property type="match status" value="1"/>
</dbReference>
<proteinExistence type="predicted"/>
<feature type="domain" description="CHAD" evidence="3">
    <location>
        <begin position="223"/>
        <end position="508"/>
    </location>
</feature>
<dbReference type="InterPro" id="IPR038186">
    <property type="entry name" value="CHAD_dom_sf"/>
</dbReference>
<dbReference type="InterPro" id="IPR007899">
    <property type="entry name" value="CHAD_dom"/>
</dbReference>
<dbReference type="Pfam" id="PF01928">
    <property type="entry name" value="CYTH"/>
    <property type="match status" value="1"/>
</dbReference>
<dbReference type="InterPro" id="IPR023577">
    <property type="entry name" value="CYTH_domain"/>
</dbReference>
<dbReference type="PROSITE" id="PS51708">
    <property type="entry name" value="CHAD"/>
    <property type="match status" value="1"/>
</dbReference>
<dbReference type="Gene3D" id="1.40.20.10">
    <property type="entry name" value="CHAD domain"/>
    <property type="match status" value="1"/>
</dbReference>
<dbReference type="Proteomes" id="UP000645555">
    <property type="component" value="Unassembled WGS sequence"/>
</dbReference>
<evidence type="ECO:0000259" key="2">
    <source>
        <dbReference type="PROSITE" id="PS51707"/>
    </source>
</evidence>
<keyword evidence="5" id="KW-1185">Reference proteome</keyword>
<dbReference type="PANTHER" id="PTHR39339">
    <property type="entry name" value="SLR1444 PROTEIN"/>
    <property type="match status" value="1"/>
</dbReference>
<comment type="caution">
    <text evidence="4">The sequence shown here is derived from an EMBL/GenBank/DDBJ whole genome shotgun (WGS) entry which is preliminary data.</text>
</comment>
<feature type="domain" description="CYTH" evidence="2">
    <location>
        <begin position="10"/>
        <end position="210"/>
    </location>
</feature>
<dbReference type="SMART" id="SM01118">
    <property type="entry name" value="CYTH"/>
    <property type="match status" value="1"/>
</dbReference>
<organism evidence="4 5">
    <name type="scientific">Streptomyces fructofermentans</name>
    <dbReference type="NCBI Taxonomy" id="152141"/>
    <lineage>
        <taxon>Bacteria</taxon>
        <taxon>Bacillati</taxon>
        <taxon>Actinomycetota</taxon>
        <taxon>Actinomycetes</taxon>
        <taxon>Kitasatosporales</taxon>
        <taxon>Streptomycetaceae</taxon>
        <taxon>Streptomyces</taxon>
    </lineage>
</organism>
<dbReference type="AlphaFoldDB" id="A0A918NE74"/>
<dbReference type="PANTHER" id="PTHR39339:SF1">
    <property type="entry name" value="CHAD DOMAIN-CONTAINING PROTEIN"/>
    <property type="match status" value="1"/>
</dbReference>
<evidence type="ECO:0000313" key="4">
    <source>
        <dbReference type="EMBL" id="GGX63938.1"/>
    </source>
</evidence>
<sequence>MYAFPMARSVREIERKYTAPASDDSSWLADLTAVGPVASVAERGVVELDAVYYDTDDLRLTRGGAALRRRTGGEDAGWHLKLPVADDTREEIQTSSTAEEVPEELRDLALSRTRGAALRPVVRVRSSRSVHHLLDARGDVLAELSRDAVSADGLLDEGGHAAWRELEVELAGSGDTALLNGIEKVLIRSGVDRAKSPSKVVRALAETESGPQPASGRAPGVAPGSAGDHVLAYVGRLVSDLTDLDPAVRRDLPDAVHRMRTTARRLRGCLRSYRSVLDAEACAPVRRDLKWLANELGVERDHEVLGERLRSGLRELPGELVLGPVDARLEAWDVAKRADARRRTLDALASPRYLGLLNGLRSLTDEPPLRAKASGRPEKVMVKVLRKEFRRLAGRMDPALDMASGPERDAAIHDARKAAKRLRYAAETASPVLGKPARRLGGRVKAVQQVSGDQHDSVVTRDALRRLAVSAQGAGEPGFTWGLLHGQERASAGARERQLPEAWARARAAGRSKPFRR</sequence>
<dbReference type="SUPFAM" id="SSF55154">
    <property type="entry name" value="CYTH-like phosphatases"/>
    <property type="match status" value="1"/>
</dbReference>
<evidence type="ECO:0000256" key="1">
    <source>
        <dbReference type="SAM" id="MobiDB-lite"/>
    </source>
</evidence>